<keyword evidence="1" id="KW-0694">RNA-binding</keyword>
<dbReference type="CDD" id="cd00590">
    <property type="entry name" value="RRM_SF"/>
    <property type="match status" value="1"/>
</dbReference>
<feature type="compositionally biased region" description="Basic and acidic residues" evidence="2">
    <location>
        <begin position="153"/>
        <end position="168"/>
    </location>
</feature>
<dbReference type="Gene3D" id="3.30.70.330">
    <property type="match status" value="1"/>
</dbReference>
<dbReference type="InterPro" id="IPR035979">
    <property type="entry name" value="RBD_domain_sf"/>
</dbReference>
<feature type="domain" description="RRM" evidence="3">
    <location>
        <begin position="24"/>
        <end position="100"/>
    </location>
</feature>
<dbReference type="InterPro" id="IPR000504">
    <property type="entry name" value="RRM_dom"/>
</dbReference>
<evidence type="ECO:0000256" key="2">
    <source>
        <dbReference type="SAM" id="MobiDB-lite"/>
    </source>
</evidence>
<feature type="region of interest" description="Disordered" evidence="2">
    <location>
        <begin position="119"/>
        <end position="168"/>
    </location>
</feature>
<dbReference type="PROSITE" id="PS50102">
    <property type="entry name" value="RRM"/>
    <property type="match status" value="1"/>
</dbReference>
<dbReference type="EMBL" id="GDKF01009361">
    <property type="protein sequence ID" value="JAT69261.1"/>
    <property type="molecule type" value="Transcribed_RNA"/>
</dbReference>
<dbReference type="SMART" id="SM00360">
    <property type="entry name" value="RRM"/>
    <property type="match status" value="1"/>
</dbReference>
<name>A0A1D1ZQY8_AUXPR</name>
<protein>
    <recommendedName>
        <fullName evidence="3">RRM domain-containing protein</fullName>
    </recommendedName>
</protein>
<organism evidence="4">
    <name type="scientific">Auxenochlorella protothecoides</name>
    <name type="common">Green microalga</name>
    <name type="synonym">Chlorella protothecoides</name>
    <dbReference type="NCBI Taxonomy" id="3075"/>
    <lineage>
        <taxon>Eukaryota</taxon>
        <taxon>Viridiplantae</taxon>
        <taxon>Chlorophyta</taxon>
        <taxon>core chlorophytes</taxon>
        <taxon>Trebouxiophyceae</taxon>
        <taxon>Chlorellales</taxon>
        <taxon>Chlorellaceae</taxon>
        <taxon>Auxenochlorella</taxon>
    </lineage>
</organism>
<dbReference type="GO" id="GO:0003723">
    <property type="term" value="F:RNA binding"/>
    <property type="evidence" value="ECO:0007669"/>
    <property type="project" value="UniProtKB-UniRule"/>
</dbReference>
<dbReference type="InterPro" id="IPR012677">
    <property type="entry name" value="Nucleotide-bd_a/b_plait_sf"/>
</dbReference>
<proteinExistence type="predicted"/>
<evidence type="ECO:0000313" key="4">
    <source>
        <dbReference type="EMBL" id="JAT69261.1"/>
    </source>
</evidence>
<dbReference type="EMBL" id="GDKF01002566">
    <property type="protein sequence ID" value="JAT76056.1"/>
    <property type="molecule type" value="Transcribed_RNA"/>
</dbReference>
<evidence type="ECO:0000313" key="5">
    <source>
        <dbReference type="EMBL" id="JAT76056.1"/>
    </source>
</evidence>
<accession>A0A1D1ZQY8</accession>
<dbReference type="PANTHER" id="PTHR15241">
    <property type="entry name" value="TRANSFORMER-2-RELATED"/>
    <property type="match status" value="1"/>
</dbReference>
<dbReference type="SUPFAM" id="SSF54928">
    <property type="entry name" value="RNA-binding domain, RBD"/>
    <property type="match status" value="1"/>
</dbReference>
<dbReference type="PANTHER" id="PTHR15241:SF304">
    <property type="entry name" value="RRM DOMAIN-CONTAINING PROTEIN"/>
    <property type="match status" value="1"/>
</dbReference>
<dbReference type="AlphaFoldDB" id="A0A1D1ZQY8"/>
<gene>
    <name evidence="5" type="ORF">g.58977</name>
    <name evidence="4" type="ORF">g.58981</name>
</gene>
<evidence type="ECO:0000259" key="3">
    <source>
        <dbReference type="PROSITE" id="PS50102"/>
    </source>
</evidence>
<sequence length="435" mass="49095">MAYYHRPNGHHLRRVSPPPAEQPCKLFLFNLAKCVTDSDLRPLFAPFKPQYAKVALGKKGQSRRFGFALFETQDQADAAQSALQGRVLRGQAMEIKPALAGEPTHDEIEERRLPTPKSRYLASDRSGNAYCPNTRKPPMVMDVSDMSQPRRPAHQDDQENLEWRSKADRLPAYEQRSRLSLMPRTLNNQDLQNRQEPRWGHSVERRAVSPPRHLDPIVAAPQPLYPRPQHGKFPEVMQRPNTHIDNREDVQRAATPPPDPVAPTTLPSAQLLDVQGKSIAPLQQGGQASTPDQAAGPKHHLCEAALSVSNLSIIFAGRDAILPLAIVEELLCTGRSWAWLGSGCVLRRGLGRIFRRLKLRPCVVKRPFYQTNKVIVFRNVLAMQLSMYRHLADVRTSSICSLPFFTTHQFSCQSTHPCLCRACGLHHLVQFFCQY</sequence>
<evidence type="ECO:0000256" key="1">
    <source>
        <dbReference type="PROSITE-ProRule" id="PRU00176"/>
    </source>
</evidence>
<reference evidence="4" key="1">
    <citation type="submission" date="2015-08" db="EMBL/GenBank/DDBJ databases">
        <authorList>
            <person name="Babu N.S."/>
            <person name="Beckwith C.J."/>
            <person name="Beseler K.G."/>
            <person name="Brison A."/>
            <person name="Carone J.V."/>
            <person name="Caskin T.P."/>
            <person name="Diamond M."/>
            <person name="Durham M.E."/>
            <person name="Foxe J.M."/>
            <person name="Go M."/>
            <person name="Henderson B.A."/>
            <person name="Jones I.B."/>
            <person name="McGettigan J.A."/>
            <person name="Micheletti S.J."/>
            <person name="Nasrallah M.E."/>
            <person name="Ortiz D."/>
            <person name="Piller C.R."/>
            <person name="Privatt S.R."/>
            <person name="Schneider S.L."/>
            <person name="Sharp S."/>
            <person name="Smith T.C."/>
            <person name="Stanton J.D."/>
            <person name="Ullery H.E."/>
            <person name="Wilson R.J."/>
            <person name="Serrano M.G."/>
            <person name="Buck G."/>
            <person name="Lee V."/>
            <person name="Wang Y."/>
            <person name="Carvalho R."/>
            <person name="Voegtly L."/>
            <person name="Shi R."/>
            <person name="Duckworth R."/>
            <person name="Johnson A."/>
            <person name="Loviza R."/>
            <person name="Walstead R."/>
            <person name="Shah Z."/>
            <person name="Kiflezghi M."/>
            <person name="Wade K."/>
            <person name="Ball S.L."/>
            <person name="Bradley K.W."/>
            <person name="Asai D.J."/>
            <person name="Bowman C.A."/>
            <person name="Russell D.A."/>
            <person name="Pope W.H."/>
            <person name="Jacobs-Sera D."/>
            <person name="Hendrix R.W."/>
            <person name="Hatfull G.F."/>
        </authorList>
    </citation>
    <scope>NUCLEOTIDE SEQUENCE</scope>
</reference>
<dbReference type="Pfam" id="PF00076">
    <property type="entry name" value="RRM_1"/>
    <property type="match status" value="1"/>
</dbReference>